<evidence type="ECO:0000313" key="2">
    <source>
        <dbReference type="Proteomes" id="UP000737018"/>
    </source>
</evidence>
<accession>A0A8J4RMD8</accession>
<reference evidence="1" key="1">
    <citation type="submission" date="2020-03" db="EMBL/GenBank/DDBJ databases">
        <title>Castanea mollissima Vanexum genome sequencing.</title>
        <authorList>
            <person name="Staton M."/>
        </authorList>
    </citation>
    <scope>NUCLEOTIDE SEQUENCE</scope>
    <source>
        <tissue evidence="1">Leaf</tissue>
    </source>
</reference>
<comment type="caution">
    <text evidence="1">The sequence shown here is derived from an EMBL/GenBank/DDBJ whole genome shotgun (WGS) entry which is preliminary data.</text>
</comment>
<gene>
    <name evidence="1" type="ORF">CMV_010819</name>
</gene>
<dbReference type="Proteomes" id="UP000737018">
    <property type="component" value="Unassembled WGS sequence"/>
</dbReference>
<proteinExistence type="predicted"/>
<dbReference type="AlphaFoldDB" id="A0A8J4RMD8"/>
<organism evidence="1 2">
    <name type="scientific">Castanea mollissima</name>
    <name type="common">Chinese chestnut</name>
    <dbReference type="NCBI Taxonomy" id="60419"/>
    <lineage>
        <taxon>Eukaryota</taxon>
        <taxon>Viridiplantae</taxon>
        <taxon>Streptophyta</taxon>
        <taxon>Embryophyta</taxon>
        <taxon>Tracheophyta</taxon>
        <taxon>Spermatophyta</taxon>
        <taxon>Magnoliopsida</taxon>
        <taxon>eudicotyledons</taxon>
        <taxon>Gunneridae</taxon>
        <taxon>Pentapetalae</taxon>
        <taxon>rosids</taxon>
        <taxon>fabids</taxon>
        <taxon>Fagales</taxon>
        <taxon>Fagaceae</taxon>
        <taxon>Castanea</taxon>
    </lineage>
</organism>
<keyword evidence="2" id="KW-1185">Reference proteome</keyword>
<protein>
    <submittedName>
        <fullName evidence="1">Uncharacterized protein</fullName>
    </submittedName>
</protein>
<name>A0A8J4RMD8_9ROSI</name>
<sequence length="158" mass="18089">MSFKPIKTSCLLSERSEWQHFKANQNCGQILMQVSSTNWGFGQWSYYLISAGLIIDMDLINHDLRSPYVSLISPLEKGVEKLASSIECYTIGYGQLTLHNRIDLVLQTHYVDGVYCCRTTKLFIKNIISFYSQMQPFDCDGLAKTLFDILKLVVDVKM</sequence>
<dbReference type="EMBL" id="JRKL02001286">
    <property type="protein sequence ID" value="KAF3964943.1"/>
    <property type="molecule type" value="Genomic_DNA"/>
</dbReference>
<evidence type="ECO:0000313" key="1">
    <source>
        <dbReference type="EMBL" id="KAF3964943.1"/>
    </source>
</evidence>